<proteinExistence type="predicted"/>
<evidence type="ECO:0000313" key="2">
    <source>
        <dbReference type="EMBL" id="MEA5404193.1"/>
    </source>
</evidence>
<keyword evidence="1" id="KW-0732">Signal</keyword>
<dbReference type="RefSeq" id="WP_323697495.1">
    <property type="nucleotide sequence ID" value="NZ_JAYGIL010000018.1"/>
</dbReference>
<evidence type="ECO:0000256" key="1">
    <source>
        <dbReference type="SAM" id="SignalP"/>
    </source>
</evidence>
<reference evidence="2 3" key="1">
    <citation type="submission" date="2023-12" db="EMBL/GenBank/DDBJ databases">
        <title>Novel species of the genus Arcicella isolated from rivers.</title>
        <authorList>
            <person name="Lu H."/>
        </authorList>
    </citation>
    <scope>NUCLEOTIDE SEQUENCE [LARGE SCALE GENOMIC DNA]</scope>
    <source>
        <strain evidence="2 3">DC2W</strain>
    </source>
</reference>
<dbReference type="PANTHER" id="PTHR31252">
    <property type="entry name" value="DUF4419 DOMAIN-CONTAINING PROTEIN"/>
    <property type="match status" value="1"/>
</dbReference>
<name>A0ABU5S7G7_9BACT</name>
<keyword evidence="3" id="KW-1185">Reference proteome</keyword>
<feature type="chain" id="PRO_5047495352" evidence="1">
    <location>
        <begin position="19"/>
        <end position="444"/>
    </location>
</feature>
<dbReference type="Proteomes" id="UP001303899">
    <property type="component" value="Unassembled WGS sequence"/>
</dbReference>
<sequence>MKTIITSMLALTSFASFCQNQSTFEIETLSKPEKLLYQTPSNNVFNFLNANIEKNSQLPDSLVTFGEHPFLTGIITAYKEHRPFTISPDIMWLLISQGFARHISNNSETFRKKLVGFKDKKTLNIVSKDIQIGNPNSNWEALFPQFTSQINDYTGKKLTGVLTSDFSTTTPTSRIVSEITVMETLKEYFNYKVVLIGCGLPKITIEGTVEDWQKVLEKTKYISQYNLTWWTSAIEPVLTEIIETKKGNFKKDFWMNMVKVHTEKKYGSPTSIDGWIVKFFPYTKEGKKTDLKPIFKIDDLASELVKVPFVLEDVQNKKTYKMEFWAGFVGLSQNKNDYTLKPEIAWAINNKNTFDPKKSKFRYQKQIDDLSISNIETIPNDIYSLQKIDNLHLSFIKTVRIPDELAKISIDNLELTGQMSVEEEQKIRKLLPNTKLKINGEVRE</sequence>
<dbReference type="PANTHER" id="PTHR31252:SF11">
    <property type="entry name" value="DUF4419 DOMAIN-CONTAINING PROTEIN"/>
    <property type="match status" value="1"/>
</dbReference>
<organism evidence="2 3">
    <name type="scientific">Arcicella gelida</name>
    <dbReference type="NCBI Taxonomy" id="2984195"/>
    <lineage>
        <taxon>Bacteria</taxon>
        <taxon>Pseudomonadati</taxon>
        <taxon>Bacteroidota</taxon>
        <taxon>Cytophagia</taxon>
        <taxon>Cytophagales</taxon>
        <taxon>Flectobacillaceae</taxon>
        <taxon>Arcicella</taxon>
    </lineage>
</organism>
<gene>
    <name evidence="2" type="ORF">VB776_14775</name>
</gene>
<dbReference type="InterPro" id="IPR025533">
    <property type="entry name" value="DUF4419"/>
</dbReference>
<feature type="signal peptide" evidence="1">
    <location>
        <begin position="1"/>
        <end position="18"/>
    </location>
</feature>
<accession>A0ABU5S7G7</accession>
<comment type="caution">
    <text evidence="2">The sequence shown here is derived from an EMBL/GenBank/DDBJ whole genome shotgun (WGS) entry which is preliminary data.</text>
</comment>
<dbReference type="EMBL" id="JAYGIL010000018">
    <property type="protein sequence ID" value="MEA5404193.1"/>
    <property type="molecule type" value="Genomic_DNA"/>
</dbReference>
<protein>
    <submittedName>
        <fullName evidence="2">DUF4419 domain-containing protein</fullName>
    </submittedName>
</protein>
<dbReference type="Pfam" id="PF14388">
    <property type="entry name" value="DUF4419"/>
    <property type="match status" value="1"/>
</dbReference>
<evidence type="ECO:0000313" key="3">
    <source>
        <dbReference type="Proteomes" id="UP001303899"/>
    </source>
</evidence>